<evidence type="ECO:0000256" key="2">
    <source>
        <dbReference type="ARBA" id="ARBA00008352"/>
    </source>
</evidence>
<feature type="compositionally biased region" description="Acidic residues" evidence="5">
    <location>
        <begin position="207"/>
        <end position="224"/>
    </location>
</feature>
<dbReference type="AlphaFoldDB" id="A0A9P4TZ06"/>
<proteinExistence type="inferred from homology"/>
<feature type="region of interest" description="Disordered" evidence="5">
    <location>
        <begin position="150"/>
        <end position="224"/>
    </location>
</feature>
<dbReference type="Pfam" id="PF11705">
    <property type="entry name" value="RNA_pol_3_Rpc31"/>
    <property type="match status" value="1"/>
</dbReference>
<evidence type="ECO:0000256" key="1">
    <source>
        <dbReference type="ARBA" id="ARBA00004123"/>
    </source>
</evidence>
<feature type="compositionally biased region" description="Basic and acidic residues" evidence="5">
    <location>
        <begin position="150"/>
        <end position="161"/>
    </location>
</feature>
<comment type="subunit">
    <text evidence="4">Component of the RNA polymerase III (Pol III) complex.</text>
</comment>
<feature type="compositionally biased region" description="Gly residues" evidence="5">
    <location>
        <begin position="1"/>
        <end position="25"/>
    </location>
</feature>
<dbReference type="GO" id="GO:0005666">
    <property type="term" value="C:RNA polymerase III complex"/>
    <property type="evidence" value="ECO:0007669"/>
    <property type="project" value="UniProtKB-UniRule"/>
</dbReference>
<dbReference type="PIRSF" id="PIRSF000777">
    <property type="entry name" value="RNA_polIII_C31"/>
    <property type="match status" value="1"/>
</dbReference>
<dbReference type="PANTHER" id="PTHR15367:SF2">
    <property type="entry name" value="DNA-DIRECTED RNA POLYMERASE III SUBUNIT"/>
    <property type="match status" value="1"/>
</dbReference>
<keyword evidence="3 4" id="KW-0539">Nucleus</keyword>
<keyword evidence="7" id="KW-1185">Reference proteome</keyword>
<comment type="function">
    <text evidence="4">DNA-dependent RNA polymerase catalyzes the transcription of DNA into RNA using the four ribonucleoside triphosphates as substrates. Specific peripheric component of RNA polymerase III which synthesizes small RNAs, such as 5S rRNA and tRNAs.</text>
</comment>
<evidence type="ECO:0000313" key="6">
    <source>
        <dbReference type="EMBL" id="KAF2431240.1"/>
    </source>
</evidence>
<protein>
    <recommendedName>
        <fullName evidence="4">DNA-directed RNA polymerase III subunit</fullName>
    </recommendedName>
</protein>
<dbReference type="PANTHER" id="PTHR15367">
    <property type="entry name" value="DNA-DIRECTED RNA POLYMERASE III"/>
    <property type="match status" value="1"/>
</dbReference>
<evidence type="ECO:0000256" key="3">
    <source>
        <dbReference type="ARBA" id="ARBA00023242"/>
    </source>
</evidence>
<evidence type="ECO:0000256" key="5">
    <source>
        <dbReference type="SAM" id="MobiDB-lite"/>
    </source>
</evidence>
<dbReference type="InterPro" id="IPR024661">
    <property type="entry name" value="RNA_pol_III_Rpc31"/>
</dbReference>
<comment type="caution">
    <text evidence="6">The sequence shown here is derived from an EMBL/GenBank/DDBJ whole genome shotgun (WGS) entry which is preliminary data.</text>
</comment>
<evidence type="ECO:0000313" key="7">
    <source>
        <dbReference type="Proteomes" id="UP000800235"/>
    </source>
</evidence>
<comment type="subcellular location">
    <subcellularLocation>
        <location evidence="1 4">Nucleus</location>
    </subcellularLocation>
</comment>
<evidence type="ECO:0000256" key="4">
    <source>
        <dbReference type="PIRNR" id="PIRNR000777"/>
    </source>
</evidence>
<feature type="region of interest" description="Disordered" evidence="5">
    <location>
        <begin position="1"/>
        <end position="51"/>
    </location>
</feature>
<dbReference type="Proteomes" id="UP000800235">
    <property type="component" value="Unassembled WGS sequence"/>
</dbReference>
<reference evidence="6" key="1">
    <citation type="journal article" date="2020" name="Stud. Mycol.">
        <title>101 Dothideomycetes genomes: a test case for predicting lifestyles and emergence of pathogens.</title>
        <authorList>
            <person name="Haridas S."/>
            <person name="Albert R."/>
            <person name="Binder M."/>
            <person name="Bloem J."/>
            <person name="Labutti K."/>
            <person name="Salamov A."/>
            <person name="Andreopoulos B."/>
            <person name="Baker S."/>
            <person name="Barry K."/>
            <person name="Bills G."/>
            <person name="Bluhm B."/>
            <person name="Cannon C."/>
            <person name="Castanera R."/>
            <person name="Culley D."/>
            <person name="Daum C."/>
            <person name="Ezra D."/>
            <person name="Gonzalez J."/>
            <person name="Henrissat B."/>
            <person name="Kuo A."/>
            <person name="Liang C."/>
            <person name="Lipzen A."/>
            <person name="Lutzoni F."/>
            <person name="Magnuson J."/>
            <person name="Mondo S."/>
            <person name="Nolan M."/>
            <person name="Ohm R."/>
            <person name="Pangilinan J."/>
            <person name="Park H.-J."/>
            <person name="Ramirez L."/>
            <person name="Alfaro M."/>
            <person name="Sun H."/>
            <person name="Tritt A."/>
            <person name="Yoshinaga Y."/>
            <person name="Zwiers L.-H."/>
            <person name="Turgeon B."/>
            <person name="Goodwin S."/>
            <person name="Spatafora J."/>
            <person name="Crous P."/>
            <person name="Grigoriev I."/>
        </authorList>
    </citation>
    <scope>NUCLEOTIDE SEQUENCE</scope>
    <source>
        <strain evidence="6">CBS 130266</strain>
    </source>
</reference>
<feature type="compositionally biased region" description="Acidic residues" evidence="5">
    <location>
        <begin position="167"/>
        <end position="200"/>
    </location>
</feature>
<sequence length="224" mass="24847">MSRGGRGGGRGRGGRRGGFGAGAGGEPAPKFVRRVPETFPPTSTPVTPSSTLREREIIRKYRDYRAKLRKGPYYTVLSSNASVTKSTAFSTPGKNNYSNSMTKGDGFSAVRIFSYKYREKPNNLPMIRDMTWLKDFLPTPLYPAVAAKAEPEVKKKGKDPAKNLTLEGEENEEEEGEEEQVEAEVDENWEEDEEDGDDYNAEQYFDNGEDDDGEDDDGGGGDYE</sequence>
<organism evidence="6 7">
    <name type="scientific">Tothia fuscella</name>
    <dbReference type="NCBI Taxonomy" id="1048955"/>
    <lineage>
        <taxon>Eukaryota</taxon>
        <taxon>Fungi</taxon>
        <taxon>Dikarya</taxon>
        <taxon>Ascomycota</taxon>
        <taxon>Pezizomycotina</taxon>
        <taxon>Dothideomycetes</taxon>
        <taxon>Pleosporomycetidae</taxon>
        <taxon>Venturiales</taxon>
        <taxon>Cylindrosympodiaceae</taxon>
        <taxon>Tothia</taxon>
    </lineage>
</organism>
<comment type="similarity">
    <text evidence="2 4">Belongs to the eukaryotic RPC7 RNA polymerase subunit family.</text>
</comment>
<accession>A0A9P4TZ06</accession>
<gene>
    <name evidence="6" type="ORF">EJ08DRAFT_193202</name>
</gene>
<dbReference type="EMBL" id="MU007033">
    <property type="protein sequence ID" value="KAF2431240.1"/>
    <property type="molecule type" value="Genomic_DNA"/>
</dbReference>
<name>A0A9P4TZ06_9PEZI</name>
<dbReference type="GO" id="GO:0006383">
    <property type="term" value="P:transcription by RNA polymerase III"/>
    <property type="evidence" value="ECO:0007669"/>
    <property type="project" value="UniProtKB-UniRule"/>
</dbReference>